<feature type="transmembrane region" description="Helical" evidence="5">
    <location>
        <begin position="200"/>
        <end position="226"/>
    </location>
</feature>
<gene>
    <name evidence="5" type="primary">tatC</name>
    <name evidence="6" type="ordered locus">Caul_3117</name>
</gene>
<dbReference type="InterPro" id="IPR019820">
    <property type="entry name" value="Sec-indep_translocase_CS"/>
</dbReference>
<comment type="subcellular location">
    <subcellularLocation>
        <location evidence="5">Cell membrane</location>
        <topology evidence="5">Multi-pass membrane protein</topology>
    </subcellularLocation>
    <subcellularLocation>
        <location evidence="1">Membrane</location>
        <topology evidence="1">Multi-pass membrane protein</topology>
    </subcellularLocation>
</comment>
<dbReference type="STRING" id="366602.Caul_3117"/>
<dbReference type="AlphaFoldDB" id="B0T1Q5"/>
<sequence>MTNAIGHEPEDEIEASRAPLMDHLIELRMRLIICVAALFIGFGVCFAFADQIFLFLVNPFTVAQKLLAAQHLGGHHGPFDLLLALVGLKDIPATDTKALGLVYTAALEFFFTKLKLAGFGAVVLTFPVLAWQLYRFVAPGLYKNERYAFLPFLIASPFMFVLGAALVYYIMLPFVLWFSLSQQISTAGISIQLLPKVSDYLTLVTTLLLAFGLCFQLPVVVSLLGMAGIVSSKLLREGRRYAIVGVFIAAAILTPPDPISQMTLAIPMCLLYEISIWCVWLIERRKAKDEREASTDVATV</sequence>
<dbReference type="PRINTS" id="PR01840">
    <property type="entry name" value="TATCFAMILY"/>
</dbReference>
<dbReference type="OrthoDB" id="9777044at2"/>
<keyword evidence="3 5" id="KW-1133">Transmembrane helix</keyword>
<comment type="subunit">
    <text evidence="5">The Tat system comprises two distinct complexes: a TatABC complex, containing multiple copies of TatA, TatB and TatC subunits, and a separate TatA complex, containing only TatA subunits. Substrates initially bind to the TatABC complex, which probably triggers association of the separate TatA complex to form the active translocon.</text>
</comment>
<dbReference type="NCBIfam" id="TIGR00945">
    <property type="entry name" value="tatC"/>
    <property type="match status" value="1"/>
</dbReference>
<evidence type="ECO:0000256" key="1">
    <source>
        <dbReference type="ARBA" id="ARBA00004141"/>
    </source>
</evidence>
<dbReference type="InterPro" id="IPR002033">
    <property type="entry name" value="TatC"/>
</dbReference>
<evidence type="ECO:0000256" key="5">
    <source>
        <dbReference type="HAMAP-Rule" id="MF_00902"/>
    </source>
</evidence>
<dbReference type="eggNOG" id="COG0805">
    <property type="taxonomic scope" value="Bacteria"/>
</dbReference>
<accession>B0T1Q5</accession>
<dbReference type="PANTHER" id="PTHR30371">
    <property type="entry name" value="SEC-INDEPENDENT PROTEIN TRANSLOCASE PROTEIN TATC"/>
    <property type="match status" value="1"/>
</dbReference>
<dbReference type="HAMAP" id="MF_00902">
    <property type="entry name" value="TatC"/>
    <property type="match status" value="1"/>
</dbReference>
<dbReference type="Pfam" id="PF00902">
    <property type="entry name" value="TatC"/>
    <property type="match status" value="1"/>
</dbReference>
<keyword evidence="2 5" id="KW-0812">Transmembrane</keyword>
<dbReference type="GO" id="GO:0043953">
    <property type="term" value="P:protein transport by the Tat complex"/>
    <property type="evidence" value="ECO:0007669"/>
    <property type="project" value="UniProtKB-UniRule"/>
</dbReference>
<comment type="similarity">
    <text evidence="5">Belongs to the TatC family.</text>
</comment>
<feature type="transmembrane region" description="Helical" evidence="5">
    <location>
        <begin position="262"/>
        <end position="282"/>
    </location>
</feature>
<dbReference type="PANTHER" id="PTHR30371:SF0">
    <property type="entry name" value="SEC-INDEPENDENT PROTEIN TRANSLOCASE PROTEIN TATC, CHLOROPLASTIC-RELATED"/>
    <property type="match status" value="1"/>
</dbReference>
<keyword evidence="4 5" id="KW-0472">Membrane</keyword>
<evidence type="ECO:0000313" key="6">
    <source>
        <dbReference type="EMBL" id="ABZ72244.1"/>
    </source>
</evidence>
<feature type="transmembrane region" description="Helical" evidence="5">
    <location>
        <begin position="149"/>
        <end position="180"/>
    </location>
</feature>
<dbReference type="GO" id="GO:0065002">
    <property type="term" value="P:intracellular protein transmembrane transport"/>
    <property type="evidence" value="ECO:0007669"/>
    <property type="project" value="TreeGrafter"/>
</dbReference>
<feature type="transmembrane region" description="Helical" evidence="5">
    <location>
        <begin position="238"/>
        <end position="256"/>
    </location>
</feature>
<organism evidence="6">
    <name type="scientific">Caulobacter sp. (strain K31)</name>
    <dbReference type="NCBI Taxonomy" id="366602"/>
    <lineage>
        <taxon>Bacteria</taxon>
        <taxon>Pseudomonadati</taxon>
        <taxon>Pseudomonadota</taxon>
        <taxon>Alphaproteobacteria</taxon>
        <taxon>Caulobacterales</taxon>
        <taxon>Caulobacteraceae</taxon>
        <taxon>Caulobacter</taxon>
    </lineage>
</organism>
<evidence type="ECO:0000256" key="4">
    <source>
        <dbReference type="ARBA" id="ARBA00023136"/>
    </source>
</evidence>
<reference evidence="6" key="1">
    <citation type="submission" date="2008-01" db="EMBL/GenBank/DDBJ databases">
        <title>Complete sequence of chromosome of Caulobacter sp. K31.</title>
        <authorList>
            <consortium name="US DOE Joint Genome Institute"/>
            <person name="Copeland A."/>
            <person name="Lucas S."/>
            <person name="Lapidus A."/>
            <person name="Barry K."/>
            <person name="Glavina del Rio T."/>
            <person name="Dalin E."/>
            <person name="Tice H."/>
            <person name="Pitluck S."/>
            <person name="Bruce D."/>
            <person name="Goodwin L."/>
            <person name="Thompson L.S."/>
            <person name="Brettin T."/>
            <person name="Detter J.C."/>
            <person name="Han C."/>
            <person name="Schmutz J."/>
            <person name="Larimer F."/>
            <person name="Land M."/>
            <person name="Hauser L."/>
            <person name="Kyrpides N."/>
            <person name="Kim E."/>
            <person name="Stephens C."/>
            <person name="Richardson P."/>
        </authorList>
    </citation>
    <scope>NUCLEOTIDE SEQUENCE [LARGE SCALE GENOMIC DNA]</scope>
    <source>
        <strain evidence="6">K31</strain>
    </source>
</reference>
<proteinExistence type="inferred from homology"/>
<dbReference type="KEGG" id="cak:Caul_3117"/>
<keyword evidence="5" id="KW-0813">Transport</keyword>
<dbReference type="GO" id="GO:0009977">
    <property type="term" value="F:proton motive force dependent protein transmembrane transporter activity"/>
    <property type="evidence" value="ECO:0007669"/>
    <property type="project" value="TreeGrafter"/>
</dbReference>
<feature type="transmembrane region" description="Helical" evidence="5">
    <location>
        <begin position="116"/>
        <end position="137"/>
    </location>
</feature>
<feature type="transmembrane region" description="Helical" evidence="5">
    <location>
        <begin position="31"/>
        <end position="57"/>
    </location>
</feature>
<name>B0T1Q5_CAUSK</name>
<evidence type="ECO:0000256" key="3">
    <source>
        <dbReference type="ARBA" id="ARBA00022989"/>
    </source>
</evidence>
<dbReference type="HOGENOM" id="CLU_031942_1_0_5"/>
<evidence type="ECO:0000256" key="2">
    <source>
        <dbReference type="ARBA" id="ARBA00022692"/>
    </source>
</evidence>
<keyword evidence="5" id="KW-0653">Protein transport</keyword>
<dbReference type="EMBL" id="CP000927">
    <property type="protein sequence ID" value="ABZ72244.1"/>
    <property type="molecule type" value="Genomic_DNA"/>
</dbReference>
<keyword evidence="5" id="KW-1003">Cell membrane</keyword>
<comment type="function">
    <text evidence="5">Part of the twin-arginine translocation (Tat) system that transports large folded proteins containing a characteristic twin-arginine motif in their signal peptide across membranes. Together with TatB, TatC is part of a receptor directly interacting with Tat signal peptides.</text>
</comment>
<keyword evidence="5" id="KW-0811">Translocation</keyword>
<dbReference type="GO" id="GO:0033281">
    <property type="term" value="C:TAT protein transport complex"/>
    <property type="evidence" value="ECO:0007669"/>
    <property type="project" value="UniProtKB-UniRule"/>
</dbReference>
<protein>
    <recommendedName>
        <fullName evidence="5">Sec-independent protein translocase protein TatC</fullName>
    </recommendedName>
</protein>
<dbReference type="PROSITE" id="PS01218">
    <property type="entry name" value="TATC"/>
    <property type="match status" value="1"/>
</dbReference>